<accession>A0A061SC97</accession>
<dbReference type="InterPro" id="IPR017441">
    <property type="entry name" value="Protein_kinase_ATP_BS"/>
</dbReference>
<dbReference type="PROSITE" id="PS50011">
    <property type="entry name" value="PROTEIN_KINASE_DOM"/>
    <property type="match status" value="1"/>
</dbReference>
<feature type="binding site" evidence="5">
    <location>
        <position position="97"/>
    </location>
    <ligand>
        <name>ATP</name>
        <dbReference type="ChEBI" id="CHEBI:30616"/>
    </ligand>
</feature>
<proteinExistence type="inferred from homology"/>
<evidence type="ECO:0000256" key="1">
    <source>
        <dbReference type="ARBA" id="ARBA00022679"/>
    </source>
</evidence>
<sequence>MNTLPRLSNLIRKLQLKEGRITDNITEPVQGNKTSRAKTLGGERRELTSATPEEKFWAKYEVIPDLTLGNGASSTVIGLTPANVTDQSASRRRLACKIVKFVSEVSDSQAGQTTRYHMERELQVLKSVRHPNLLNLEDYFLGDTKCCLVTEMLEGGDLQQALEFRGSFPEEDAQSIMFGLLSGVAHLHQHGIAHRDIKLENILLVNEYDLTMVKVVDLGMAKPLGNASLNSICGTPLFMAPEVLRPSEKEHGCYRARYGLEADNWSCGVVLYMLLSGKPPFESNGLYGLFKDIQQGAFSLRDPAWDLVSSSAKELVVSLLNVDPNKRSTATEALNHPWMNTAAYYAHGKTSQKGHSTSL</sequence>
<evidence type="ECO:0000313" key="8">
    <source>
        <dbReference type="EMBL" id="JAC80624.1"/>
    </source>
</evidence>
<dbReference type="Gene3D" id="1.10.510.10">
    <property type="entry name" value="Transferase(Phosphotransferase) domain 1"/>
    <property type="match status" value="1"/>
</dbReference>
<keyword evidence="6" id="KW-0723">Serine/threonine-protein kinase</keyword>
<dbReference type="SMART" id="SM00220">
    <property type="entry name" value="S_TKc"/>
    <property type="match status" value="1"/>
</dbReference>
<name>A0A061SC97_9CHLO</name>
<evidence type="ECO:0000256" key="4">
    <source>
        <dbReference type="ARBA" id="ARBA00022840"/>
    </source>
</evidence>
<dbReference type="PANTHER" id="PTHR24347">
    <property type="entry name" value="SERINE/THREONINE-PROTEIN KINASE"/>
    <property type="match status" value="1"/>
</dbReference>
<evidence type="ECO:0000256" key="3">
    <source>
        <dbReference type="ARBA" id="ARBA00022777"/>
    </source>
</evidence>
<keyword evidence="1" id="KW-0808">Transferase</keyword>
<dbReference type="Pfam" id="PF00069">
    <property type="entry name" value="Pkinase"/>
    <property type="match status" value="1"/>
</dbReference>
<dbReference type="GO" id="GO:0004674">
    <property type="term" value="F:protein serine/threonine kinase activity"/>
    <property type="evidence" value="ECO:0007669"/>
    <property type="project" value="UniProtKB-KW"/>
</dbReference>
<dbReference type="PROSITE" id="PS00108">
    <property type="entry name" value="PROTEIN_KINASE_ST"/>
    <property type="match status" value="1"/>
</dbReference>
<dbReference type="InterPro" id="IPR000719">
    <property type="entry name" value="Prot_kinase_dom"/>
</dbReference>
<dbReference type="InterPro" id="IPR008271">
    <property type="entry name" value="Ser/Thr_kinase_AS"/>
</dbReference>
<dbReference type="CDD" id="cd05117">
    <property type="entry name" value="STKc_CAMK"/>
    <property type="match status" value="1"/>
</dbReference>
<feature type="domain" description="Protein kinase" evidence="7">
    <location>
        <begin position="62"/>
        <end position="339"/>
    </location>
</feature>
<dbReference type="EMBL" id="GBEZ01004606">
    <property type="protein sequence ID" value="JAC80624.1"/>
    <property type="molecule type" value="Transcribed_RNA"/>
</dbReference>
<keyword evidence="3 8" id="KW-0418">Kinase</keyword>
<dbReference type="AlphaFoldDB" id="A0A061SC97"/>
<reference evidence="8" key="1">
    <citation type="submission" date="2014-05" db="EMBL/GenBank/DDBJ databases">
        <title>The transcriptome of the halophilic microalga Tetraselmis sp. GSL018 isolated from the Great Salt Lake, Utah.</title>
        <authorList>
            <person name="Jinkerson R.E."/>
            <person name="D'Adamo S."/>
            <person name="Posewitz M.C."/>
        </authorList>
    </citation>
    <scope>NUCLEOTIDE SEQUENCE</scope>
    <source>
        <strain evidence="8">GSL018</strain>
    </source>
</reference>
<comment type="similarity">
    <text evidence="6">Belongs to the protein kinase superfamily.</text>
</comment>
<evidence type="ECO:0000259" key="7">
    <source>
        <dbReference type="PROSITE" id="PS50011"/>
    </source>
</evidence>
<dbReference type="SUPFAM" id="SSF56112">
    <property type="entry name" value="Protein kinase-like (PK-like)"/>
    <property type="match status" value="1"/>
</dbReference>
<keyword evidence="2 5" id="KW-0547">Nucleotide-binding</keyword>
<protein>
    <submittedName>
        <fullName evidence="8">Pkinase-domain-containing protein</fullName>
    </submittedName>
</protein>
<organism evidence="8">
    <name type="scientific">Tetraselmis sp. GSL018</name>
    <dbReference type="NCBI Taxonomy" id="582737"/>
    <lineage>
        <taxon>Eukaryota</taxon>
        <taxon>Viridiplantae</taxon>
        <taxon>Chlorophyta</taxon>
        <taxon>core chlorophytes</taxon>
        <taxon>Chlorodendrophyceae</taxon>
        <taxon>Chlorodendrales</taxon>
        <taxon>Chlorodendraceae</taxon>
        <taxon>Tetraselmis</taxon>
    </lineage>
</organism>
<evidence type="ECO:0000256" key="6">
    <source>
        <dbReference type="RuleBase" id="RU000304"/>
    </source>
</evidence>
<keyword evidence="4 5" id="KW-0067">ATP-binding</keyword>
<evidence type="ECO:0000256" key="5">
    <source>
        <dbReference type="PROSITE-ProRule" id="PRU10141"/>
    </source>
</evidence>
<dbReference type="PROSITE" id="PS00107">
    <property type="entry name" value="PROTEIN_KINASE_ATP"/>
    <property type="match status" value="1"/>
</dbReference>
<dbReference type="InterPro" id="IPR011009">
    <property type="entry name" value="Kinase-like_dom_sf"/>
</dbReference>
<gene>
    <name evidence="8" type="ORF">TSPGSL018_9842</name>
</gene>
<evidence type="ECO:0000256" key="2">
    <source>
        <dbReference type="ARBA" id="ARBA00022741"/>
    </source>
</evidence>
<dbReference type="GO" id="GO:0005524">
    <property type="term" value="F:ATP binding"/>
    <property type="evidence" value="ECO:0007669"/>
    <property type="project" value="UniProtKB-UniRule"/>
</dbReference>